<dbReference type="AlphaFoldDB" id="A0A6B9ZLI4"/>
<dbReference type="Gene3D" id="3.20.20.190">
    <property type="entry name" value="Phosphatidylinositol (PI) phosphodiesterase"/>
    <property type="match status" value="1"/>
</dbReference>
<reference evidence="3 4" key="1">
    <citation type="submission" date="2020-01" db="EMBL/GenBank/DDBJ databases">
        <title>Complete genome sequence of Chitinophaga sp. H33E-04 isolated from quinoa roots.</title>
        <authorList>
            <person name="Weon H.-Y."/>
            <person name="Lee S.A."/>
        </authorList>
    </citation>
    <scope>NUCLEOTIDE SEQUENCE [LARGE SCALE GENOMIC DNA]</scope>
    <source>
        <strain evidence="3 4">H33E-04</strain>
    </source>
</reference>
<accession>A0A6B9ZLI4</accession>
<dbReference type="GO" id="GO:0006629">
    <property type="term" value="P:lipid metabolic process"/>
    <property type="evidence" value="ECO:0007669"/>
    <property type="project" value="InterPro"/>
</dbReference>
<dbReference type="PROSITE" id="PS51704">
    <property type="entry name" value="GP_PDE"/>
    <property type="match status" value="1"/>
</dbReference>
<organism evidence="3 4">
    <name type="scientific">Chitinophaga agri</name>
    <dbReference type="NCBI Taxonomy" id="2703787"/>
    <lineage>
        <taxon>Bacteria</taxon>
        <taxon>Pseudomonadati</taxon>
        <taxon>Bacteroidota</taxon>
        <taxon>Chitinophagia</taxon>
        <taxon>Chitinophagales</taxon>
        <taxon>Chitinophagaceae</taxon>
        <taxon>Chitinophaga</taxon>
    </lineage>
</organism>
<dbReference type="SUPFAM" id="SSF51695">
    <property type="entry name" value="PLC-like phosphodiesterases"/>
    <property type="match status" value="1"/>
</dbReference>
<dbReference type="RefSeq" id="WP_162335006.1">
    <property type="nucleotide sequence ID" value="NZ_CP048113.1"/>
</dbReference>
<evidence type="ECO:0000313" key="4">
    <source>
        <dbReference type="Proteomes" id="UP000476411"/>
    </source>
</evidence>
<dbReference type="GO" id="GO:0008081">
    <property type="term" value="F:phosphoric diester hydrolase activity"/>
    <property type="evidence" value="ECO:0007669"/>
    <property type="project" value="InterPro"/>
</dbReference>
<dbReference type="KEGG" id="chih:GWR21_28000"/>
<dbReference type="Pfam" id="PF03009">
    <property type="entry name" value="GDPD"/>
    <property type="match status" value="1"/>
</dbReference>
<name>A0A6B9ZLI4_9BACT</name>
<keyword evidence="4" id="KW-1185">Reference proteome</keyword>
<feature type="signal peptide" evidence="1">
    <location>
        <begin position="1"/>
        <end position="20"/>
    </location>
</feature>
<keyword evidence="1" id="KW-0732">Signal</keyword>
<dbReference type="EMBL" id="CP048113">
    <property type="protein sequence ID" value="QHS63290.1"/>
    <property type="molecule type" value="Genomic_DNA"/>
</dbReference>
<dbReference type="PANTHER" id="PTHR46211:SF14">
    <property type="entry name" value="GLYCEROPHOSPHODIESTER PHOSPHODIESTERASE"/>
    <property type="match status" value="1"/>
</dbReference>
<sequence>MKRTFLIPLAAVLFTANVHAQQKTEVQAHRGGRGLMPENTIPAMLHAIDLGVRTLELDCVISSDKKVVVSHDVFMSAEFIRKPDGTDIRKEEEKQYALYTMTYDSIRKFDAGSKPHAKFPEQVKMKTYKPLLSELIDSVEAYVKKHHLKPVNYNIETKCSPEGDDKFHPRPEVFAGMVMEVIKKKKIADRVTIQSFDVRTLQVIHKTDPGQVLAYLVMNRDNLGTNLQQLGFTPAIYSPYYLMVTPELVKEAHGKKIKVLPWTVNEPADMQKMMSMDVDGIITDYPDRLIKITGRYQ</sequence>
<proteinExistence type="predicted"/>
<evidence type="ECO:0000313" key="3">
    <source>
        <dbReference type="EMBL" id="QHS63290.1"/>
    </source>
</evidence>
<dbReference type="Proteomes" id="UP000476411">
    <property type="component" value="Chromosome"/>
</dbReference>
<gene>
    <name evidence="3" type="ORF">GWR21_28000</name>
</gene>
<evidence type="ECO:0000256" key="1">
    <source>
        <dbReference type="SAM" id="SignalP"/>
    </source>
</evidence>
<feature type="chain" id="PRO_5025445370" evidence="1">
    <location>
        <begin position="21"/>
        <end position="297"/>
    </location>
</feature>
<protein>
    <submittedName>
        <fullName evidence="3">Glycerophosphodiester phosphodiesterase</fullName>
    </submittedName>
</protein>
<evidence type="ECO:0000259" key="2">
    <source>
        <dbReference type="PROSITE" id="PS51704"/>
    </source>
</evidence>
<feature type="domain" description="GP-PDE" evidence="2">
    <location>
        <begin position="24"/>
        <end position="293"/>
    </location>
</feature>
<dbReference type="InterPro" id="IPR030395">
    <property type="entry name" value="GP_PDE_dom"/>
</dbReference>
<dbReference type="InterPro" id="IPR017946">
    <property type="entry name" value="PLC-like_Pdiesterase_TIM-brl"/>
</dbReference>
<dbReference type="PROSITE" id="PS50007">
    <property type="entry name" value="PIPLC_X_DOMAIN"/>
    <property type="match status" value="1"/>
</dbReference>
<dbReference type="PANTHER" id="PTHR46211">
    <property type="entry name" value="GLYCEROPHOSPHORYL DIESTER PHOSPHODIESTERASE"/>
    <property type="match status" value="1"/>
</dbReference>